<name>A0A6N2MQ74_SALVM</name>
<keyword evidence="3" id="KW-0653">Protein transport</keyword>
<gene>
    <name evidence="6" type="ORF">SVIM_LOCUS404569</name>
</gene>
<evidence type="ECO:0000256" key="1">
    <source>
        <dbReference type="ARBA" id="ARBA00006756"/>
    </source>
</evidence>
<feature type="domain" description="Exocyst complex subunit Exo70 C-terminal" evidence="5">
    <location>
        <begin position="238"/>
        <end position="599"/>
    </location>
</feature>
<dbReference type="FunFam" id="1.20.1280.170:FF:000003">
    <property type="entry name" value="Exocyst subunit Exo70 family protein"/>
    <property type="match status" value="1"/>
</dbReference>
<proteinExistence type="inferred from homology"/>
<dbReference type="AlphaFoldDB" id="A0A6N2MQ74"/>
<dbReference type="GO" id="GO:0005546">
    <property type="term" value="F:phosphatidylinositol-4,5-bisphosphate binding"/>
    <property type="evidence" value="ECO:0007669"/>
    <property type="project" value="InterPro"/>
</dbReference>
<keyword evidence="2 3" id="KW-0813">Transport</keyword>
<organism evidence="6">
    <name type="scientific">Salix viminalis</name>
    <name type="common">Common osier</name>
    <name type="synonym">Basket willow</name>
    <dbReference type="NCBI Taxonomy" id="40686"/>
    <lineage>
        <taxon>Eukaryota</taxon>
        <taxon>Viridiplantae</taxon>
        <taxon>Streptophyta</taxon>
        <taxon>Embryophyta</taxon>
        <taxon>Tracheophyta</taxon>
        <taxon>Spermatophyta</taxon>
        <taxon>Magnoliopsida</taxon>
        <taxon>eudicotyledons</taxon>
        <taxon>Gunneridae</taxon>
        <taxon>Pentapetalae</taxon>
        <taxon>rosids</taxon>
        <taxon>fabids</taxon>
        <taxon>Malpighiales</taxon>
        <taxon>Salicaceae</taxon>
        <taxon>Saliceae</taxon>
        <taxon>Salix</taxon>
    </lineage>
</organism>
<dbReference type="PANTHER" id="PTHR12542:SF38">
    <property type="entry name" value="EXOCYST SUBUNIT EXO70 FAMILY PROTEIN"/>
    <property type="match status" value="1"/>
</dbReference>
<dbReference type="GO" id="GO:0015031">
    <property type="term" value="P:protein transport"/>
    <property type="evidence" value="ECO:0007669"/>
    <property type="project" value="UniProtKB-KW"/>
</dbReference>
<accession>A0A6N2MQ74</accession>
<feature type="region of interest" description="Disordered" evidence="4">
    <location>
        <begin position="607"/>
        <end position="626"/>
    </location>
</feature>
<evidence type="ECO:0000256" key="3">
    <source>
        <dbReference type="RuleBase" id="RU365026"/>
    </source>
</evidence>
<evidence type="ECO:0000256" key="4">
    <source>
        <dbReference type="SAM" id="MobiDB-lite"/>
    </source>
</evidence>
<comment type="function">
    <text evidence="3">Component of the exocyst complex.</text>
</comment>
<dbReference type="Pfam" id="PF03081">
    <property type="entry name" value="Exo70_C"/>
    <property type="match status" value="1"/>
</dbReference>
<keyword evidence="3" id="KW-0268">Exocytosis</keyword>
<dbReference type="InterPro" id="IPR016159">
    <property type="entry name" value="Cullin_repeat-like_dom_sf"/>
</dbReference>
<dbReference type="GO" id="GO:0006887">
    <property type="term" value="P:exocytosis"/>
    <property type="evidence" value="ECO:0007669"/>
    <property type="project" value="UniProtKB-KW"/>
</dbReference>
<dbReference type="InterPro" id="IPR046364">
    <property type="entry name" value="Exo70_C"/>
</dbReference>
<dbReference type="Gene3D" id="1.20.1280.170">
    <property type="entry name" value="Exocyst complex component Exo70"/>
    <property type="match status" value="1"/>
</dbReference>
<feature type="compositionally biased region" description="Low complexity" evidence="4">
    <location>
        <begin position="608"/>
        <end position="619"/>
    </location>
</feature>
<comment type="similarity">
    <text evidence="1 3">Belongs to the EXO70 family.</text>
</comment>
<evidence type="ECO:0000313" key="6">
    <source>
        <dbReference type="EMBL" id="VFU56413.1"/>
    </source>
</evidence>
<dbReference type="EMBL" id="CAADRP010001929">
    <property type="protein sequence ID" value="VFU56413.1"/>
    <property type="molecule type" value="Genomic_DNA"/>
</dbReference>
<evidence type="ECO:0000259" key="5">
    <source>
        <dbReference type="Pfam" id="PF03081"/>
    </source>
</evidence>
<dbReference type="PANTHER" id="PTHR12542">
    <property type="entry name" value="EXOCYST COMPLEX PROTEIN EXO70"/>
    <property type="match status" value="1"/>
</dbReference>
<feature type="compositionally biased region" description="Low complexity" evidence="4">
    <location>
        <begin position="132"/>
        <end position="146"/>
    </location>
</feature>
<dbReference type="InterPro" id="IPR004140">
    <property type="entry name" value="Exo70"/>
</dbReference>
<feature type="region of interest" description="Disordered" evidence="4">
    <location>
        <begin position="129"/>
        <end position="156"/>
    </location>
</feature>
<evidence type="ECO:0000256" key="2">
    <source>
        <dbReference type="ARBA" id="ARBA00022448"/>
    </source>
</evidence>
<protein>
    <recommendedName>
        <fullName evidence="3">Exocyst subunit Exo70 family protein</fullName>
    </recommendedName>
</protein>
<sequence length="634" mass="71274">MRSICFSPKTISFLSSPRSSPSRHALPPTPLRTEFMVEQIVEKASSLIMKWNPETSAYANVTSLFYENRREAMQFIECVNDLQKVMHLIVSEDSTHYRLVQAQNLMQIAMKRLQKEFYQILSMNRAHLDPESMSTRSSRTSRSSISDFEDDISPDDDVRAASDSISEVEQVSSIAMADLKAIAECMNAAGYAKECVNVYKVVRKSIIDEGIYRLGVERISSSRINKMDWQALDMKINNWLEAVKVAMKTLFFGERFLCDHVFAVSESIRESCFSEISKEGATLLFGFPELVAKSKKPSSPEKMFRALGMYTAISENWVEIESIFSFESTSPVRAQALSSLIKLSESIYTMLSGFESSIQKHSSKALVPGGGVHSLTSNAMNYLSLLADYSNVLTDIISDWPPPEKSSLPESYFDSPDSDDPPAAAISTRFAWLVLVLLCKLDGKAKYYKDVSLSYLFLASNLQHVVLKVRTSNLQYLLGEDWIVKHEAKVGQFAASYERLAWNKVFSSLPENPTAEISPEEAKETFKRFNISFEEASRKQSVCVVADPKLRDEIKVSIGRKITPVYREFYEKHRSSVGRQRGVGVFVRYAPEDVENYVSNLFSGTIDSGSSATTSTPSSRQRHRSSLIGKISGY</sequence>
<reference evidence="6" key="1">
    <citation type="submission" date="2019-03" db="EMBL/GenBank/DDBJ databases">
        <authorList>
            <person name="Mank J."/>
            <person name="Almeida P."/>
        </authorList>
    </citation>
    <scope>NUCLEOTIDE SEQUENCE</scope>
    <source>
        <strain evidence="6">78183</strain>
    </source>
</reference>
<dbReference type="Pfam" id="PF20669">
    <property type="entry name" value="Exo70_N"/>
    <property type="match status" value="1"/>
</dbReference>
<dbReference type="SUPFAM" id="SSF74788">
    <property type="entry name" value="Cullin repeat-like"/>
    <property type="match status" value="1"/>
</dbReference>
<dbReference type="GO" id="GO:0000145">
    <property type="term" value="C:exocyst"/>
    <property type="evidence" value="ECO:0007669"/>
    <property type="project" value="InterPro"/>
</dbReference>